<evidence type="ECO:0000313" key="1">
    <source>
        <dbReference type="EMBL" id="KAJ8105883.1"/>
    </source>
</evidence>
<reference evidence="1" key="1">
    <citation type="submission" date="2022-11" db="EMBL/GenBank/DDBJ databases">
        <title>Genome Sequence of Boeremia exigua.</title>
        <authorList>
            <person name="Buettner E."/>
        </authorList>
    </citation>
    <scope>NUCLEOTIDE SEQUENCE</scope>
    <source>
        <strain evidence="1">CU02</strain>
    </source>
</reference>
<evidence type="ECO:0000313" key="2">
    <source>
        <dbReference type="Proteomes" id="UP001153331"/>
    </source>
</evidence>
<name>A0ACC2HT19_9PLEO</name>
<comment type="caution">
    <text evidence="1">The sequence shown here is derived from an EMBL/GenBank/DDBJ whole genome shotgun (WGS) entry which is preliminary data.</text>
</comment>
<gene>
    <name evidence="1" type="ORF">OPT61_g9910</name>
</gene>
<protein>
    <submittedName>
        <fullName evidence="1">Uncharacterized protein</fullName>
    </submittedName>
</protein>
<dbReference type="EMBL" id="JAPHNI010001338">
    <property type="protein sequence ID" value="KAJ8105883.1"/>
    <property type="molecule type" value="Genomic_DNA"/>
</dbReference>
<keyword evidence="2" id="KW-1185">Reference proteome</keyword>
<organism evidence="1 2">
    <name type="scientific">Boeremia exigua</name>
    <dbReference type="NCBI Taxonomy" id="749465"/>
    <lineage>
        <taxon>Eukaryota</taxon>
        <taxon>Fungi</taxon>
        <taxon>Dikarya</taxon>
        <taxon>Ascomycota</taxon>
        <taxon>Pezizomycotina</taxon>
        <taxon>Dothideomycetes</taxon>
        <taxon>Pleosporomycetidae</taxon>
        <taxon>Pleosporales</taxon>
        <taxon>Pleosporineae</taxon>
        <taxon>Didymellaceae</taxon>
        <taxon>Boeremia</taxon>
    </lineage>
</organism>
<sequence>MPGTPASEVPSVTLSFANNFWGKDDAGVGPLLDRMHFAKVTNDELKAFYAARAAIEEEYSKKLMQLSRKPLGSSETGTLRMSCDVIRAEVESMAKAHQSVAQQMHTELEEPLQAFAGGMKERRKIVQNGIEKLLKLKMQQTATVNKARDRYEQDCLKIKGFLAQAHMVMGHEERKNKARLEKTQINLSTTSAEYEAAKFQDLEEERIDYTKSSLWNFANVASTVCVSDDASCEKMRLSLEDCDVEKDITSFITDSGTGQEIPDPPKFINFCRGDAETSSQVSDDENYSVAQFARAMNPSYRASSPPISVFESHHDPNNPLAKELGLQQDTQPVAIPQDQINMPSPRQPAEPQHMPRPSTASRAVQPDPRLVQAQQQARQQYQQNPAAYNDYPTDGMTQFCRPATASDRHAVPSPVRPPSRDSHSDHSDLNSFSSVEPPSGSASPGKPMPPSSFPEQSPIEESSFQKKRGFFNSPFGRRKSRPEVEIPASVTPTSRNTWAPASRQSTSENVSPTRPLGRMGRQPMAQDATRSASPEPVDPRANFQLNVGNNVFDVASPDKKKQERMQEPAEELDPIAAALEELRGVTKQSTLRVSADKFAGLATPQPPATPSVGSKLPGGAPTPLTNVNLNAAKRGTPPPSYDQPPVSHLGAPKPAHTARQMQKTTEMYVNQKANVFNGNAGSRPATRGNTQQEPPRATSPAPNRATSPRPSLYTAQQRSSQGQAPASPSTYRPAQRQQQSPAPAPSYNRSVSPNPYAASTAGGRPRAQTTTASAQAYGTPVGRNSYSSTRGASPAMARAASPQPPQPAYAQSRPGSRAAPSSRAVSPQPAFRQSNDRPPSSHSAAAMSMAGSERGDGSVYSGSIRGRPQSSYYGGGGGGSGSSVRAESRVRSKSLAEPKNYNKDGRIILNYSRAMYTYTAQIPEELAFQKGDILAVLRLQDDGWWEAEVVGKNGRPGLVPSNYLQPC</sequence>
<accession>A0ACC2HT19</accession>
<dbReference type="Proteomes" id="UP001153331">
    <property type="component" value="Unassembled WGS sequence"/>
</dbReference>
<proteinExistence type="predicted"/>